<comment type="similarity">
    <text evidence="2 9">Belongs to the outer membrane factor (OMF) (TC 1.B.17) family.</text>
</comment>
<feature type="chain" id="PRO_5015802132" evidence="9">
    <location>
        <begin position="26"/>
        <end position="488"/>
    </location>
</feature>
<dbReference type="PANTHER" id="PTHR30203:SF20">
    <property type="entry name" value="MULTIDRUG RESISTANCE OUTER MEMBRANE PROTEIN MDTP-RELATED"/>
    <property type="match status" value="1"/>
</dbReference>
<evidence type="ECO:0000256" key="6">
    <source>
        <dbReference type="ARBA" id="ARBA00023136"/>
    </source>
</evidence>
<evidence type="ECO:0000256" key="7">
    <source>
        <dbReference type="ARBA" id="ARBA00023139"/>
    </source>
</evidence>
<comment type="subcellular location">
    <subcellularLocation>
        <location evidence="9">Cell membrane</location>
        <topology evidence="9">Lipid-anchor</topology>
    </subcellularLocation>
    <subcellularLocation>
        <location evidence="1">Membrane</location>
    </subcellularLocation>
</comment>
<keyword evidence="4 9" id="KW-0812">Transmembrane</keyword>
<evidence type="ECO:0000256" key="3">
    <source>
        <dbReference type="ARBA" id="ARBA00022452"/>
    </source>
</evidence>
<keyword evidence="8 9" id="KW-0449">Lipoprotein</keyword>
<keyword evidence="6 9" id="KW-0472">Membrane</keyword>
<name>A0A2W5NPJ8_9SPHN</name>
<evidence type="ECO:0000256" key="4">
    <source>
        <dbReference type="ARBA" id="ARBA00022692"/>
    </source>
</evidence>
<accession>A0A2W5NPJ8</accession>
<evidence type="ECO:0000256" key="5">
    <source>
        <dbReference type="ARBA" id="ARBA00022729"/>
    </source>
</evidence>
<keyword evidence="3 9" id="KW-1134">Transmembrane beta strand</keyword>
<dbReference type="InterPro" id="IPR010131">
    <property type="entry name" value="MdtP/NodT-like"/>
</dbReference>
<feature type="signal peptide" evidence="9">
    <location>
        <begin position="1"/>
        <end position="25"/>
    </location>
</feature>
<dbReference type="InterPro" id="IPR003423">
    <property type="entry name" value="OMP_efflux"/>
</dbReference>
<comment type="caution">
    <text evidence="10">The sequence shown here is derived from an EMBL/GenBank/DDBJ whole genome shotgun (WGS) entry which is preliminary data.</text>
</comment>
<evidence type="ECO:0000313" key="11">
    <source>
        <dbReference type="Proteomes" id="UP000249082"/>
    </source>
</evidence>
<evidence type="ECO:0000256" key="2">
    <source>
        <dbReference type="ARBA" id="ARBA00007613"/>
    </source>
</evidence>
<dbReference type="Gene3D" id="1.20.1600.10">
    <property type="entry name" value="Outer membrane efflux proteins (OEP)"/>
    <property type="match status" value="1"/>
</dbReference>
<keyword evidence="7 9" id="KW-0564">Palmitate</keyword>
<protein>
    <submittedName>
        <fullName evidence="10">RND transporter</fullName>
    </submittedName>
</protein>
<keyword evidence="5 9" id="KW-0732">Signal</keyword>
<evidence type="ECO:0000313" key="10">
    <source>
        <dbReference type="EMBL" id="PZQ55462.1"/>
    </source>
</evidence>
<evidence type="ECO:0000256" key="9">
    <source>
        <dbReference type="RuleBase" id="RU362097"/>
    </source>
</evidence>
<dbReference type="Pfam" id="PF02321">
    <property type="entry name" value="OEP"/>
    <property type="match status" value="2"/>
</dbReference>
<evidence type="ECO:0000256" key="8">
    <source>
        <dbReference type="ARBA" id="ARBA00023288"/>
    </source>
</evidence>
<organism evidence="10 11">
    <name type="scientific">Novosphingobium pentaromativorans</name>
    <dbReference type="NCBI Taxonomy" id="205844"/>
    <lineage>
        <taxon>Bacteria</taxon>
        <taxon>Pseudomonadati</taxon>
        <taxon>Pseudomonadota</taxon>
        <taxon>Alphaproteobacteria</taxon>
        <taxon>Sphingomonadales</taxon>
        <taxon>Sphingomonadaceae</taxon>
        <taxon>Novosphingobium</taxon>
    </lineage>
</organism>
<dbReference type="Proteomes" id="UP000249082">
    <property type="component" value="Unassembled WGS sequence"/>
</dbReference>
<dbReference type="SUPFAM" id="SSF56954">
    <property type="entry name" value="Outer membrane efflux proteins (OEP)"/>
    <property type="match status" value="1"/>
</dbReference>
<dbReference type="GO" id="GO:0015562">
    <property type="term" value="F:efflux transmembrane transporter activity"/>
    <property type="evidence" value="ECO:0007669"/>
    <property type="project" value="InterPro"/>
</dbReference>
<dbReference type="Gene3D" id="2.20.200.10">
    <property type="entry name" value="Outer membrane efflux proteins (OEP)"/>
    <property type="match status" value="1"/>
</dbReference>
<dbReference type="NCBIfam" id="TIGR01845">
    <property type="entry name" value="outer_NodT"/>
    <property type="match status" value="1"/>
</dbReference>
<dbReference type="AlphaFoldDB" id="A0A2W5NPJ8"/>
<gene>
    <name evidence="10" type="ORF">DI555_09075</name>
</gene>
<dbReference type="PANTHER" id="PTHR30203">
    <property type="entry name" value="OUTER MEMBRANE CATION EFFLUX PROTEIN"/>
    <property type="match status" value="1"/>
</dbReference>
<evidence type="ECO:0000256" key="1">
    <source>
        <dbReference type="ARBA" id="ARBA00004370"/>
    </source>
</evidence>
<proteinExistence type="inferred from homology"/>
<reference evidence="10 11" key="1">
    <citation type="submission" date="2017-08" db="EMBL/GenBank/DDBJ databases">
        <title>Infants hospitalized years apart are colonized by the same room-sourced microbial strains.</title>
        <authorList>
            <person name="Brooks B."/>
            <person name="Olm M.R."/>
            <person name="Firek B.A."/>
            <person name="Baker R."/>
            <person name="Thomas B.C."/>
            <person name="Morowitz M.J."/>
            <person name="Banfield J.F."/>
        </authorList>
    </citation>
    <scope>NUCLEOTIDE SEQUENCE [LARGE SCALE GENOMIC DNA]</scope>
    <source>
        <strain evidence="10">S2_005_002_R2_33</strain>
    </source>
</reference>
<sequence length="488" mass="50449">MSTITIPRVAAASLLAAGLSLSACAVPDLGPKPQMRAPATLDSAQSLSSGSLASTTDAAWPQQQWWTAYGDPQLDALVAEALAGSPDVAQAQARILQARGAAQVAGASTLPTINGQGSAGGTKQSYNNGIPAEFVPKGWKSTGDLALSGNFDLDLWGKYRKMLAAATSEQKAAEADARQAELMISSNVVSSYFDLARLVARGEALKEAVKAREAMVTLSDQRNQQGLDSELPLRQSESLAASARAQLSANSEEILLRRHALAALLGAGPDRGLSIAPTSIASLPVTPVPADAGIGLVGRRPDIVAARLRAEGAGKRIDAAKAAFLPDISISGLFGLQSLGLSNLFKDGSTYGNAGGAISLPIFQGGRLKGEYTKVRGAYDLAVADYNAAVIGALQDVADALATRNAAAEQEQATSDAQAKSSRAYDIAMKRYKGGLGNYLDALSAETTALDARQAAVDAHFRTLASEVALKRALGGGYEDNSSKKAPE</sequence>
<dbReference type="EMBL" id="QFPX01000006">
    <property type="protein sequence ID" value="PZQ55462.1"/>
    <property type="molecule type" value="Genomic_DNA"/>
</dbReference>
<dbReference type="GO" id="GO:0005886">
    <property type="term" value="C:plasma membrane"/>
    <property type="evidence" value="ECO:0007669"/>
    <property type="project" value="UniProtKB-SubCell"/>
</dbReference>